<dbReference type="PANTHER" id="PTHR19282:SF527">
    <property type="entry name" value="TETRASPANIN"/>
    <property type="match status" value="1"/>
</dbReference>
<evidence type="ECO:0000256" key="3">
    <source>
        <dbReference type="ARBA" id="ARBA00022692"/>
    </source>
</evidence>
<feature type="transmembrane region" description="Helical" evidence="6">
    <location>
        <begin position="79"/>
        <end position="102"/>
    </location>
</feature>
<dbReference type="EMBL" id="JAZGQO010000008">
    <property type="protein sequence ID" value="KAK6180177.1"/>
    <property type="molecule type" value="Genomic_DNA"/>
</dbReference>
<dbReference type="PIRSF" id="PIRSF002419">
    <property type="entry name" value="Tetraspanin"/>
    <property type="match status" value="1"/>
</dbReference>
<accession>A0AAN8PMC3</accession>
<dbReference type="InterPro" id="IPR008952">
    <property type="entry name" value="Tetraspanin_EC2_sf"/>
</dbReference>
<evidence type="ECO:0000256" key="4">
    <source>
        <dbReference type="ARBA" id="ARBA00022989"/>
    </source>
</evidence>
<comment type="similarity">
    <text evidence="2 6">Belongs to the tetraspanin (TM4SF) family.</text>
</comment>
<protein>
    <recommendedName>
        <fullName evidence="6">Tetraspanin</fullName>
    </recommendedName>
</protein>
<dbReference type="SUPFAM" id="SSF48652">
    <property type="entry name" value="Tetraspanin"/>
    <property type="match status" value="1"/>
</dbReference>
<dbReference type="Pfam" id="PF00335">
    <property type="entry name" value="Tetraspanin"/>
    <property type="match status" value="1"/>
</dbReference>
<dbReference type="InterPro" id="IPR018499">
    <property type="entry name" value="Tetraspanin/Peripherin"/>
</dbReference>
<comment type="subcellular location">
    <subcellularLocation>
        <location evidence="1 6">Membrane</location>
        <topology evidence="1 6">Multi-pass membrane protein</topology>
    </subcellularLocation>
</comment>
<sequence>MTSKKYSMSDDDFREFRRPGYNPDKGVGLWIKYLYVVFLVVNLVGAMAILGIGIWTYLADYGSKVLSKLIGVNLYQVDSYILIGGGSAIILIIGLGVCGLIARYRCLMGLHLSLLAFMSVMLFVAGILGYVLISDLEAKVRNKMEDTLVNSYGVDIERERNNAEITYAWDEIQKNFGCCGVYGGINDTDSWAIYRTKSKWFAEDFANSTYVPESCCTMANKELCVILDNSTFLTADPIVIYPTNANFTLHTQGCFDKLDPLLQRTGIVIGTTAITVGVFLLIELVLSVMMYRMLPK</sequence>
<reference evidence="7 8" key="1">
    <citation type="submission" date="2024-01" db="EMBL/GenBank/DDBJ databases">
        <title>The genome of the rayed Mediterranean limpet Patella caerulea (Linnaeus, 1758).</title>
        <authorList>
            <person name="Anh-Thu Weber A."/>
            <person name="Halstead-Nussloch G."/>
        </authorList>
    </citation>
    <scope>NUCLEOTIDE SEQUENCE [LARGE SCALE GENOMIC DNA]</scope>
    <source>
        <strain evidence="7">AATW-2023a</strain>
        <tissue evidence="7">Whole specimen</tissue>
    </source>
</reference>
<evidence type="ECO:0000256" key="1">
    <source>
        <dbReference type="ARBA" id="ARBA00004141"/>
    </source>
</evidence>
<dbReference type="Proteomes" id="UP001347796">
    <property type="component" value="Unassembled WGS sequence"/>
</dbReference>
<dbReference type="PANTHER" id="PTHR19282">
    <property type="entry name" value="TETRASPANIN"/>
    <property type="match status" value="1"/>
</dbReference>
<dbReference type="InterPro" id="IPR000301">
    <property type="entry name" value="Tetraspanin_animals"/>
</dbReference>
<dbReference type="PRINTS" id="PR00259">
    <property type="entry name" value="TMFOUR"/>
</dbReference>
<dbReference type="GO" id="GO:0005886">
    <property type="term" value="C:plasma membrane"/>
    <property type="evidence" value="ECO:0007669"/>
    <property type="project" value="TreeGrafter"/>
</dbReference>
<feature type="transmembrane region" description="Helical" evidence="6">
    <location>
        <begin position="114"/>
        <end position="133"/>
    </location>
</feature>
<feature type="transmembrane region" description="Helical" evidence="6">
    <location>
        <begin position="33"/>
        <end position="59"/>
    </location>
</feature>
<evidence type="ECO:0000256" key="5">
    <source>
        <dbReference type="ARBA" id="ARBA00023136"/>
    </source>
</evidence>
<evidence type="ECO:0000313" key="7">
    <source>
        <dbReference type="EMBL" id="KAK6180177.1"/>
    </source>
</evidence>
<keyword evidence="5 6" id="KW-0472">Membrane</keyword>
<proteinExistence type="inferred from homology"/>
<feature type="transmembrane region" description="Helical" evidence="6">
    <location>
        <begin position="267"/>
        <end position="291"/>
    </location>
</feature>
<keyword evidence="4 6" id="KW-1133">Transmembrane helix</keyword>
<organism evidence="7 8">
    <name type="scientific">Patella caerulea</name>
    <name type="common">Rayed Mediterranean limpet</name>
    <dbReference type="NCBI Taxonomy" id="87958"/>
    <lineage>
        <taxon>Eukaryota</taxon>
        <taxon>Metazoa</taxon>
        <taxon>Spiralia</taxon>
        <taxon>Lophotrochozoa</taxon>
        <taxon>Mollusca</taxon>
        <taxon>Gastropoda</taxon>
        <taxon>Patellogastropoda</taxon>
        <taxon>Patelloidea</taxon>
        <taxon>Patellidae</taxon>
        <taxon>Patella</taxon>
    </lineage>
</organism>
<dbReference type="AlphaFoldDB" id="A0AAN8PMC3"/>
<keyword evidence="3 6" id="KW-0812">Transmembrane</keyword>
<evidence type="ECO:0000256" key="2">
    <source>
        <dbReference type="ARBA" id="ARBA00006840"/>
    </source>
</evidence>
<gene>
    <name evidence="7" type="ORF">SNE40_012372</name>
</gene>
<evidence type="ECO:0000256" key="6">
    <source>
        <dbReference type="RuleBase" id="RU361218"/>
    </source>
</evidence>
<evidence type="ECO:0000313" key="8">
    <source>
        <dbReference type="Proteomes" id="UP001347796"/>
    </source>
</evidence>
<keyword evidence="8" id="KW-1185">Reference proteome</keyword>
<comment type="caution">
    <text evidence="7">The sequence shown here is derived from an EMBL/GenBank/DDBJ whole genome shotgun (WGS) entry which is preliminary data.</text>
</comment>
<dbReference type="Gene3D" id="1.10.1450.10">
    <property type="entry name" value="Tetraspanin"/>
    <property type="match status" value="1"/>
</dbReference>
<name>A0AAN8PMC3_PATCE</name>